<dbReference type="InterPro" id="IPR051806">
    <property type="entry name" value="HAD-like_SPP"/>
</dbReference>
<dbReference type="EC" id="3.1.3.-" evidence="1"/>
<dbReference type="InterPro" id="IPR006439">
    <property type="entry name" value="HAD-SF_hydro_IA"/>
</dbReference>
<dbReference type="Gene3D" id="3.40.50.1000">
    <property type="entry name" value="HAD superfamily/HAD-like"/>
    <property type="match status" value="1"/>
</dbReference>
<comment type="caution">
    <text evidence="1">The sequence shown here is derived from an EMBL/GenBank/DDBJ whole genome shotgun (WGS) entry which is preliminary data.</text>
</comment>
<proteinExistence type="predicted"/>
<evidence type="ECO:0000313" key="2">
    <source>
        <dbReference type="Proteomes" id="UP000324575"/>
    </source>
</evidence>
<dbReference type="GO" id="GO:0050308">
    <property type="term" value="F:sugar-phosphatase activity"/>
    <property type="evidence" value="ECO:0007669"/>
    <property type="project" value="TreeGrafter"/>
</dbReference>
<dbReference type="Pfam" id="PF13419">
    <property type="entry name" value="HAD_2"/>
    <property type="match status" value="1"/>
</dbReference>
<sequence length="217" mass="24145">MDGVLYDSMPSHVRAWHDTMSEAGVPSSMDEFYLFEGRTGQSTINLLFNRTFGRDASPEEMDKLYNRKAQRFTELESPEPRPMAGAIKVLEKVQALGLQRIIVTGSGQHSLFDKLDKHFPGFFDRNLMVTAYDVKYGKPHPEPYLMGLKKGKLLPNEAMVVENAPLGVEAAHAAGIYTIAVNTGPLPDKILWEAGADALYPTMHALAENMEQLMGCR</sequence>
<dbReference type="SUPFAM" id="SSF56784">
    <property type="entry name" value="HAD-like"/>
    <property type="match status" value="1"/>
</dbReference>
<dbReference type="InterPro" id="IPR023214">
    <property type="entry name" value="HAD_sf"/>
</dbReference>
<organism evidence="1 2">
    <name type="scientific">Candidatus Ordinivivax streblomastigis</name>
    <dbReference type="NCBI Taxonomy" id="2540710"/>
    <lineage>
        <taxon>Bacteria</taxon>
        <taxon>Pseudomonadati</taxon>
        <taxon>Bacteroidota</taxon>
        <taxon>Bacteroidia</taxon>
        <taxon>Bacteroidales</taxon>
        <taxon>Candidatus Ordinivivax</taxon>
    </lineage>
</organism>
<protein>
    <submittedName>
        <fullName evidence="1">Phosphorylated carbohydrates phosphatase</fullName>
        <ecNumber evidence="1">3.1.3.-</ecNumber>
    </submittedName>
</protein>
<dbReference type="EMBL" id="SNRX01000001">
    <property type="protein sequence ID" value="KAA6303799.1"/>
    <property type="molecule type" value="Genomic_DNA"/>
</dbReference>
<dbReference type="InterPro" id="IPR023198">
    <property type="entry name" value="PGP-like_dom2"/>
</dbReference>
<dbReference type="InterPro" id="IPR036412">
    <property type="entry name" value="HAD-like_sf"/>
</dbReference>
<gene>
    <name evidence="1" type="ORF">EZS26_000350</name>
</gene>
<dbReference type="PANTHER" id="PTHR43481">
    <property type="entry name" value="FRUCTOSE-1-PHOSPHATE PHOSPHATASE"/>
    <property type="match status" value="1"/>
</dbReference>
<accession>A0A5M8P5K0</accession>
<keyword evidence="1" id="KW-0378">Hydrolase</keyword>
<evidence type="ECO:0000313" key="1">
    <source>
        <dbReference type="EMBL" id="KAA6303799.1"/>
    </source>
</evidence>
<dbReference type="NCBIfam" id="TIGR01509">
    <property type="entry name" value="HAD-SF-IA-v3"/>
    <property type="match status" value="1"/>
</dbReference>
<dbReference type="Gene3D" id="1.10.150.240">
    <property type="entry name" value="Putative phosphatase, domain 2"/>
    <property type="match status" value="1"/>
</dbReference>
<reference evidence="1 2" key="1">
    <citation type="submission" date="2019-03" db="EMBL/GenBank/DDBJ databases">
        <title>Single cell metagenomics reveals metabolic interactions within the superorganism composed of flagellate Streblomastix strix and complex community of Bacteroidetes bacteria on its surface.</title>
        <authorList>
            <person name="Treitli S.C."/>
            <person name="Kolisko M."/>
            <person name="Husnik F."/>
            <person name="Keeling P."/>
            <person name="Hampl V."/>
        </authorList>
    </citation>
    <scope>NUCLEOTIDE SEQUENCE [LARGE SCALE GENOMIC DNA]</scope>
    <source>
        <strain evidence="1">St1</strain>
    </source>
</reference>
<dbReference type="PANTHER" id="PTHR43481:SF4">
    <property type="entry name" value="GLYCEROL-1-PHOSPHATE PHOSPHOHYDROLASE 1-RELATED"/>
    <property type="match status" value="1"/>
</dbReference>
<name>A0A5M8P5K0_9BACT</name>
<dbReference type="AlphaFoldDB" id="A0A5M8P5K0"/>
<dbReference type="InterPro" id="IPR041492">
    <property type="entry name" value="HAD_2"/>
</dbReference>
<dbReference type="Proteomes" id="UP000324575">
    <property type="component" value="Unassembled WGS sequence"/>
</dbReference>